<name>A0A0L0VV70_9BASI</name>
<dbReference type="EMBL" id="AJIL01000019">
    <property type="protein sequence ID" value="KNF03161.1"/>
    <property type="molecule type" value="Genomic_DNA"/>
</dbReference>
<feature type="region of interest" description="Disordered" evidence="1">
    <location>
        <begin position="1"/>
        <end position="20"/>
    </location>
</feature>
<accession>A0A0L0VV70</accession>
<gene>
    <name evidence="2" type="ORF">PSTG_03748</name>
</gene>
<reference evidence="3" key="1">
    <citation type="submission" date="2014-03" db="EMBL/GenBank/DDBJ databases">
        <title>The Genome Sequence of Puccinia striiformis f. sp. tritici PST-78.</title>
        <authorList>
            <consortium name="The Broad Institute Genome Sequencing Platform"/>
            <person name="Cuomo C."/>
            <person name="Hulbert S."/>
            <person name="Chen X."/>
            <person name="Walker B."/>
            <person name="Young S.K."/>
            <person name="Zeng Q."/>
            <person name="Gargeya S."/>
            <person name="Fitzgerald M."/>
            <person name="Haas B."/>
            <person name="Abouelleil A."/>
            <person name="Alvarado L."/>
            <person name="Arachchi H.M."/>
            <person name="Berlin A.M."/>
            <person name="Chapman S.B."/>
            <person name="Goldberg J."/>
            <person name="Griggs A."/>
            <person name="Gujja S."/>
            <person name="Hansen M."/>
            <person name="Howarth C."/>
            <person name="Imamovic A."/>
            <person name="Larimer J."/>
            <person name="McCowan C."/>
            <person name="Montmayeur A."/>
            <person name="Murphy C."/>
            <person name="Neiman D."/>
            <person name="Pearson M."/>
            <person name="Priest M."/>
            <person name="Roberts A."/>
            <person name="Saif S."/>
            <person name="Shea T."/>
            <person name="Sisk P."/>
            <person name="Sykes S."/>
            <person name="Wortman J."/>
            <person name="Nusbaum C."/>
            <person name="Birren B."/>
        </authorList>
    </citation>
    <scope>NUCLEOTIDE SEQUENCE [LARGE SCALE GENOMIC DNA]</scope>
    <source>
        <strain evidence="3">race PST-78</strain>
    </source>
</reference>
<evidence type="ECO:0000256" key="1">
    <source>
        <dbReference type="SAM" id="MobiDB-lite"/>
    </source>
</evidence>
<dbReference type="Proteomes" id="UP000054564">
    <property type="component" value="Unassembled WGS sequence"/>
</dbReference>
<dbReference type="PANTHER" id="PTHR46177">
    <property type="entry name" value="INTEGRASE CATALYTIC DOMAIN-CONTAINING PROTEIN"/>
    <property type="match status" value="1"/>
</dbReference>
<evidence type="ECO:0000313" key="2">
    <source>
        <dbReference type="EMBL" id="KNF03161.1"/>
    </source>
</evidence>
<dbReference type="OrthoDB" id="5392716at2759"/>
<evidence type="ECO:0000313" key="3">
    <source>
        <dbReference type="Proteomes" id="UP000054564"/>
    </source>
</evidence>
<proteinExistence type="predicted"/>
<keyword evidence="3" id="KW-1185">Reference proteome</keyword>
<protein>
    <submittedName>
        <fullName evidence="2">Uncharacterized protein</fullName>
    </submittedName>
</protein>
<dbReference type="PANTHER" id="PTHR46177:SF1">
    <property type="entry name" value="INTEGRASE CATALYTIC DOMAIN-CONTAINING PROTEIN"/>
    <property type="match status" value="1"/>
</dbReference>
<sequence length="169" mass="19211">MKQHNQTIKNDIAEEMNSGGYDPEDGVQKLLFKFLWIPVLQSSVDVWVDSYNHHLKQFDKNTTLPTACTPDFSYSTPKFFHTTNQLVKVPSQHIEGLMQESYPDVQEMFAHTPPDFHEVASTIMAKLGYEFSNIDPGGVWLVFHNMLPHNKEHFGPPSSTSEEDVGSDV</sequence>
<organism evidence="2 3">
    <name type="scientific">Puccinia striiformis f. sp. tritici PST-78</name>
    <dbReference type="NCBI Taxonomy" id="1165861"/>
    <lineage>
        <taxon>Eukaryota</taxon>
        <taxon>Fungi</taxon>
        <taxon>Dikarya</taxon>
        <taxon>Basidiomycota</taxon>
        <taxon>Pucciniomycotina</taxon>
        <taxon>Pucciniomycetes</taxon>
        <taxon>Pucciniales</taxon>
        <taxon>Pucciniaceae</taxon>
        <taxon>Puccinia</taxon>
    </lineage>
</organism>
<dbReference type="AlphaFoldDB" id="A0A0L0VV70"/>
<comment type="caution">
    <text evidence="2">The sequence shown here is derived from an EMBL/GenBank/DDBJ whole genome shotgun (WGS) entry which is preliminary data.</text>
</comment>
<dbReference type="STRING" id="1165861.A0A0L0VV70"/>